<organism evidence="1 2">
    <name type="scientific">Timema podura</name>
    <name type="common">Walking stick</name>
    <dbReference type="NCBI Taxonomy" id="61482"/>
    <lineage>
        <taxon>Eukaryota</taxon>
        <taxon>Metazoa</taxon>
        <taxon>Ecdysozoa</taxon>
        <taxon>Arthropoda</taxon>
        <taxon>Hexapoda</taxon>
        <taxon>Insecta</taxon>
        <taxon>Pterygota</taxon>
        <taxon>Neoptera</taxon>
        <taxon>Polyneoptera</taxon>
        <taxon>Phasmatodea</taxon>
        <taxon>Timematodea</taxon>
        <taxon>Timematoidea</taxon>
        <taxon>Timematidae</taxon>
        <taxon>Timema</taxon>
    </lineage>
</organism>
<accession>A0ABN7P075</accession>
<dbReference type="EMBL" id="CAJPIN010012143">
    <property type="protein sequence ID" value="CAG2060350.1"/>
    <property type="molecule type" value="Genomic_DNA"/>
</dbReference>
<comment type="caution">
    <text evidence="1">The sequence shown here is derived from an EMBL/GenBank/DDBJ whole genome shotgun (WGS) entry which is preliminary data.</text>
</comment>
<name>A0ABN7P075_TIMPD</name>
<gene>
    <name evidence="1" type="ORF">TPAB3V08_LOCUS7307</name>
</gene>
<sequence>MESQVLAILPRYGGATSFCSVIYMRHTRIYIAHIQEDAGLGGENISCPPFLTNISAAPIAVRNKLVPAPYICHCLFNIISQNGGRSVSKNHHVLLPVRVIRLSATYANGLGFGKVEYRGIQPTEIRTSISPFSEVELNTTSALTNYTTEAGMRKAICIGSVPAFVWREYGKIISIPNRDSNLDLPVISSLAYCSISALEHEAPKADQHLLSGGILSKE</sequence>
<proteinExistence type="predicted"/>
<evidence type="ECO:0000313" key="2">
    <source>
        <dbReference type="Proteomes" id="UP001153148"/>
    </source>
</evidence>
<reference evidence="1" key="1">
    <citation type="submission" date="2021-03" db="EMBL/GenBank/DDBJ databases">
        <authorList>
            <person name="Tran Van P."/>
        </authorList>
    </citation>
    <scope>NUCLEOTIDE SEQUENCE</scope>
</reference>
<keyword evidence="2" id="KW-1185">Reference proteome</keyword>
<protein>
    <submittedName>
        <fullName evidence="1">Uncharacterized protein</fullName>
    </submittedName>
</protein>
<dbReference type="Proteomes" id="UP001153148">
    <property type="component" value="Unassembled WGS sequence"/>
</dbReference>
<evidence type="ECO:0000313" key="1">
    <source>
        <dbReference type="EMBL" id="CAG2060350.1"/>
    </source>
</evidence>